<dbReference type="OrthoDB" id="6088948at2"/>
<accession>A0A2M8S5F3</accession>
<dbReference type="PANTHER" id="PTHR38097">
    <property type="match status" value="1"/>
</dbReference>
<comment type="similarity">
    <text evidence="2 5">Belongs to the histone-like protein H-NS family.</text>
</comment>
<dbReference type="InterPro" id="IPR027454">
    <property type="entry name" value="Histone_HNS_N"/>
</dbReference>
<dbReference type="Gene3D" id="4.10.430.10">
    <property type="entry name" value="Histone-like protein H-NS, C-terminal domain"/>
    <property type="match status" value="1"/>
</dbReference>
<comment type="subcellular location">
    <subcellularLocation>
        <location evidence="1">Cytoplasm</location>
        <location evidence="1">Nucleoid</location>
    </subcellularLocation>
</comment>
<dbReference type="InterPro" id="IPR037150">
    <property type="entry name" value="H-NS_C_dom_sf"/>
</dbReference>
<dbReference type="PANTHER" id="PTHR38097:SF2">
    <property type="entry name" value="DNA-BINDING PROTEIN STPA"/>
    <property type="match status" value="1"/>
</dbReference>
<keyword evidence="3" id="KW-0963">Cytoplasm</keyword>
<keyword evidence="9" id="KW-1185">Reference proteome</keyword>
<evidence type="ECO:0000256" key="6">
    <source>
        <dbReference type="SAM" id="Coils"/>
    </source>
</evidence>
<evidence type="ECO:0000256" key="5">
    <source>
        <dbReference type="PIRNR" id="PIRNR002096"/>
    </source>
</evidence>
<proteinExistence type="inferred from homology"/>
<gene>
    <name evidence="8" type="ORF">CVP05_00730</name>
</gene>
<evidence type="ECO:0000256" key="2">
    <source>
        <dbReference type="ARBA" id="ARBA00010610"/>
    </source>
</evidence>
<dbReference type="InterPro" id="IPR027444">
    <property type="entry name" value="H-NS_C_dom"/>
</dbReference>
<dbReference type="GO" id="GO:0009295">
    <property type="term" value="C:nucleoid"/>
    <property type="evidence" value="ECO:0007669"/>
    <property type="project" value="UniProtKB-SubCell"/>
</dbReference>
<dbReference type="RefSeq" id="WP_100287646.1">
    <property type="nucleotide sequence ID" value="NZ_PHHA01000002.1"/>
</dbReference>
<dbReference type="InterPro" id="IPR054180">
    <property type="entry name" value="H-NS-like_N"/>
</dbReference>
<evidence type="ECO:0000256" key="1">
    <source>
        <dbReference type="ARBA" id="ARBA00004453"/>
    </source>
</evidence>
<sequence length="132" mass="15030">MNNIAKVLNNLRSLRTMAKDLSLEELKSMLEKLTLVVKEKHQEAEAQQLAQKERLARLEKYRALLKEQGITPEELAELLDSTSEQNKKRAPRPPKYQYTVNGQVKTWTGQGRTPLALQAELDAGKTLADFEI</sequence>
<dbReference type="Gene3D" id="1.10.287.1050">
    <property type="entry name" value="H-NS histone-like proteins"/>
    <property type="match status" value="1"/>
</dbReference>
<dbReference type="InterPro" id="IPR001801">
    <property type="entry name" value="Histone_HNS"/>
</dbReference>
<dbReference type="AlphaFoldDB" id="A0A2M8S5F3"/>
<dbReference type="SMART" id="SM00528">
    <property type="entry name" value="HNS"/>
    <property type="match status" value="1"/>
</dbReference>
<dbReference type="GO" id="GO:0003680">
    <property type="term" value="F:minor groove of adenine-thymine-rich DNA binding"/>
    <property type="evidence" value="ECO:0007669"/>
    <property type="project" value="TreeGrafter"/>
</dbReference>
<evidence type="ECO:0000256" key="4">
    <source>
        <dbReference type="ARBA" id="ARBA00023125"/>
    </source>
</evidence>
<dbReference type="Pfam" id="PF00816">
    <property type="entry name" value="Histone_HNS"/>
    <property type="match status" value="1"/>
</dbReference>
<reference evidence="8 9" key="1">
    <citation type="submission" date="2017-11" db="EMBL/GenBank/DDBJ databases">
        <title>Reclassification of Bisgaard taxon 7 as Conservatibacter flavescens gen. nov., sp. nov.</title>
        <authorList>
            <person name="Christensen H."/>
        </authorList>
    </citation>
    <scope>NUCLEOTIDE SEQUENCE [LARGE SCALE GENOMIC DNA]</scope>
    <source>
        <strain evidence="8 9">7_4</strain>
    </source>
</reference>
<dbReference type="GO" id="GO:0003681">
    <property type="term" value="F:bent DNA binding"/>
    <property type="evidence" value="ECO:0007669"/>
    <property type="project" value="TreeGrafter"/>
</dbReference>
<organism evidence="8 9">
    <name type="scientific">Conservatibacter flavescens</name>
    <dbReference type="NCBI Taxonomy" id="28161"/>
    <lineage>
        <taxon>Bacteria</taxon>
        <taxon>Pseudomonadati</taxon>
        <taxon>Pseudomonadota</taxon>
        <taxon>Gammaproteobacteria</taxon>
        <taxon>Pasteurellales</taxon>
        <taxon>Pasteurellaceae</taxon>
        <taxon>Conservatibacter</taxon>
    </lineage>
</organism>
<evidence type="ECO:0000313" key="9">
    <source>
        <dbReference type="Proteomes" id="UP000229329"/>
    </source>
</evidence>
<feature type="coiled-coil region" evidence="6">
    <location>
        <begin position="4"/>
        <end position="43"/>
    </location>
</feature>
<evidence type="ECO:0000256" key="3">
    <source>
        <dbReference type="ARBA" id="ARBA00022490"/>
    </source>
</evidence>
<dbReference type="GO" id="GO:0000976">
    <property type="term" value="F:transcription cis-regulatory region binding"/>
    <property type="evidence" value="ECO:0007669"/>
    <property type="project" value="TreeGrafter"/>
</dbReference>
<dbReference type="SUPFAM" id="SSF81273">
    <property type="entry name" value="H-NS histone-like proteins"/>
    <property type="match status" value="2"/>
</dbReference>
<dbReference type="GO" id="GO:0030527">
    <property type="term" value="F:structural constituent of chromatin"/>
    <property type="evidence" value="ECO:0007669"/>
    <property type="project" value="InterPro"/>
</dbReference>
<keyword evidence="6" id="KW-0175">Coiled coil</keyword>
<dbReference type="GO" id="GO:0046983">
    <property type="term" value="F:protein dimerization activity"/>
    <property type="evidence" value="ECO:0007669"/>
    <property type="project" value="InterPro"/>
</dbReference>
<dbReference type="EMBL" id="PHHA01000002">
    <property type="protein sequence ID" value="PJG86370.1"/>
    <property type="molecule type" value="Genomic_DNA"/>
</dbReference>
<dbReference type="Pfam" id="PF22470">
    <property type="entry name" value="Histone_HNS_N"/>
    <property type="match status" value="1"/>
</dbReference>
<evidence type="ECO:0000259" key="7">
    <source>
        <dbReference type="SMART" id="SM00528"/>
    </source>
</evidence>
<keyword evidence="4 5" id="KW-0238">DNA-binding</keyword>
<protein>
    <recommendedName>
        <fullName evidence="5">DNA-binding protein</fullName>
    </recommendedName>
</protein>
<dbReference type="Proteomes" id="UP000229329">
    <property type="component" value="Unassembled WGS sequence"/>
</dbReference>
<dbReference type="GO" id="GO:0001217">
    <property type="term" value="F:DNA-binding transcription repressor activity"/>
    <property type="evidence" value="ECO:0007669"/>
    <property type="project" value="TreeGrafter"/>
</dbReference>
<comment type="caution">
    <text evidence="8">The sequence shown here is derived from an EMBL/GenBank/DDBJ whole genome shotgun (WGS) entry which is preliminary data.</text>
</comment>
<name>A0A2M8S5F3_9PAST</name>
<dbReference type="GO" id="GO:0005829">
    <property type="term" value="C:cytosol"/>
    <property type="evidence" value="ECO:0007669"/>
    <property type="project" value="TreeGrafter"/>
</dbReference>
<feature type="domain" description="DNA-binding protein H-NS-like C-terminal" evidence="7">
    <location>
        <begin position="86"/>
        <end position="132"/>
    </location>
</feature>
<dbReference type="GO" id="GO:0032993">
    <property type="term" value="C:protein-DNA complex"/>
    <property type="evidence" value="ECO:0007669"/>
    <property type="project" value="TreeGrafter"/>
</dbReference>
<dbReference type="PIRSF" id="PIRSF002096">
    <property type="entry name" value="HnS"/>
    <property type="match status" value="1"/>
</dbReference>
<evidence type="ECO:0000313" key="8">
    <source>
        <dbReference type="EMBL" id="PJG86370.1"/>
    </source>
</evidence>